<sequence length="113" mass="12270">MPTAAAASMPVSPAAWCCTGAASTSALRWARASHWWKRWAHRARRWAAAAALRWPVTAMPCCLTPARTAGTRCSWTPPICRWTWKCRPARSAWHPAPAASSRSASRPATIACG</sequence>
<proteinExistence type="predicted"/>
<feature type="region of interest" description="Disordered" evidence="1">
    <location>
        <begin position="94"/>
        <end position="113"/>
    </location>
</feature>
<comment type="caution">
    <text evidence="2">The sequence shown here is derived from an EMBL/GenBank/DDBJ whole genome shotgun (WGS) entry which is preliminary data.</text>
</comment>
<protein>
    <submittedName>
        <fullName evidence="2">Uncharacterized protein</fullName>
    </submittedName>
</protein>
<dbReference type="Proteomes" id="UP000740926">
    <property type="component" value="Unassembled WGS sequence"/>
</dbReference>
<evidence type="ECO:0000313" key="3">
    <source>
        <dbReference type="Proteomes" id="UP000740926"/>
    </source>
</evidence>
<dbReference type="EMBL" id="JAANIU010009764">
    <property type="protein sequence ID" value="KAG1532632.1"/>
    <property type="molecule type" value="Genomic_DNA"/>
</dbReference>
<name>A0A9P6XV84_9FUNG</name>
<organism evidence="2 3">
    <name type="scientific">Rhizopus delemar</name>
    <dbReference type="NCBI Taxonomy" id="936053"/>
    <lineage>
        <taxon>Eukaryota</taxon>
        <taxon>Fungi</taxon>
        <taxon>Fungi incertae sedis</taxon>
        <taxon>Mucoromycota</taxon>
        <taxon>Mucoromycotina</taxon>
        <taxon>Mucoromycetes</taxon>
        <taxon>Mucorales</taxon>
        <taxon>Mucorineae</taxon>
        <taxon>Rhizopodaceae</taxon>
        <taxon>Rhizopus</taxon>
    </lineage>
</organism>
<evidence type="ECO:0000313" key="2">
    <source>
        <dbReference type="EMBL" id="KAG1532632.1"/>
    </source>
</evidence>
<dbReference type="AlphaFoldDB" id="A0A9P6XV84"/>
<accession>A0A9P6XV84</accession>
<gene>
    <name evidence="2" type="ORF">G6F50_016153</name>
</gene>
<keyword evidence="3" id="KW-1185">Reference proteome</keyword>
<reference evidence="2 3" key="1">
    <citation type="journal article" date="2020" name="Microb. Genom.">
        <title>Genetic diversity of clinical and environmental Mucorales isolates obtained from an investigation of mucormycosis cases among solid organ transplant recipients.</title>
        <authorList>
            <person name="Nguyen M.H."/>
            <person name="Kaul D."/>
            <person name="Muto C."/>
            <person name="Cheng S.J."/>
            <person name="Richter R.A."/>
            <person name="Bruno V.M."/>
            <person name="Liu G."/>
            <person name="Beyhan S."/>
            <person name="Sundermann A.J."/>
            <person name="Mounaud S."/>
            <person name="Pasculle A.W."/>
            <person name="Nierman W.C."/>
            <person name="Driscoll E."/>
            <person name="Cumbie R."/>
            <person name="Clancy C.J."/>
            <person name="Dupont C.L."/>
        </authorList>
    </citation>
    <scope>NUCLEOTIDE SEQUENCE [LARGE SCALE GENOMIC DNA]</scope>
    <source>
        <strain evidence="2 3">GL24</strain>
    </source>
</reference>
<evidence type="ECO:0000256" key="1">
    <source>
        <dbReference type="SAM" id="MobiDB-lite"/>
    </source>
</evidence>